<dbReference type="Gene3D" id="3.90.1300.10">
    <property type="entry name" value="Amidase signature (AS) domain"/>
    <property type="match status" value="1"/>
</dbReference>
<keyword evidence="2" id="KW-0378">Hydrolase</keyword>
<dbReference type="SUPFAM" id="SSF75304">
    <property type="entry name" value="Amidase signature (AS) enzymes"/>
    <property type="match status" value="1"/>
</dbReference>
<dbReference type="AlphaFoldDB" id="A0A9P6DV46"/>
<evidence type="ECO:0000313" key="5">
    <source>
        <dbReference type="Proteomes" id="UP000886523"/>
    </source>
</evidence>
<proteinExistence type="inferred from homology"/>
<comment type="caution">
    <text evidence="4">The sequence shown here is derived from an EMBL/GenBank/DDBJ whole genome shotgun (WGS) entry which is preliminary data.</text>
</comment>
<reference evidence="4" key="1">
    <citation type="journal article" date="2020" name="Nat. Commun.">
        <title>Large-scale genome sequencing of mycorrhizal fungi provides insights into the early evolution of symbiotic traits.</title>
        <authorList>
            <person name="Miyauchi S."/>
            <person name="Kiss E."/>
            <person name="Kuo A."/>
            <person name="Drula E."/>
            <person name="Kohler A."/>
            <person name="Sanchez-Garcia M."/>
            <person name="Morin E."/>
            <person name="Andreopoulos B."/>
            <person name="Barry K.W."/>
            <person name="Bonito G."/>
            <person name="Buee M."/>
            <person name="Carver A."/>
            <person name="Chen C."/>
            <person name="Cichocki N."/>
            <person name="Clum A."/>
            <person name="Culley D."/>
            <person name="Crous P.W."/>
            <person name="Fauchery L."/>
            <person name="Girlanda M."/>
            <person name="Hayes R.D."/>
            <person name="Keri Z."/>
            <person name="LaButti K."/>
            <person name="Lipzen A."/>
            <person name="Lombard V."/>
            <person name="Magnuson J."/>
            <person name="Maillard F."/>
            <person name="Murat C."/>
            <person name="Nolan M."/>
            <person name="Ohm R.A."/>
            <person name="Pangilinan J."/>
            <person name="Pereira M.F."/>
            <person name="Perotto S."/>
            <person name="Peter M."/>
            <person name="Pfister S."/>
            <person name="Riley R."/>
            <person name="Sitrit Y."/>
            <person name="Stielow J.B."/>
            <person name="Szollosi G."/>
            <person name="Zifcakova L."/>
            <person name="Stursova M."/>
            <person name="Spatafora J.W."/>
            <person name="Tedersoo L."/>
            <person name="Vaario L.M."/>
            <person name="Yamada A."/>
            <person name="Yan M."/>
            <person name="Wang P."/>
            <person name="Xu J."/>
            <person name="Bruns T."/>
            <person name="Baldrian P."/>
            <person name="Vilgalys R."/>
            <person name="Dunand C."/>
            <person name="Henrissat B."/>
            <person name="Grigoriev I.V."/>
            <person name="Hibbett D."/>
            <person name="Nagy L.G."/>
            <person name="Martin F.M."/>
        </authorList>
    </citation>
    <scope>NUCLEOTIDE SEQUENCE</scope>
    <source>
        <strain evidence="4">UP504</strain>
    </source>
</reference>
<dbReference type="InterPro" id="IPR036928">
    <property type="entry name" value="AS_sf"/>
</dbReference>
<feature type="non-terminal residue" evidence="4">
    <location>
        <position position="97"/>
    </location>
</feature>
<dbReference type="EMBL" id="MU128944">
    <property type="protein sequence ID" value="KAF9516021.1"/>
    <property type="molecule type" value="Genomic_DNA"/>
</dbReference>
<feature type="non-terminal residue" evidence="4">
    <location>
        <position position="1"/>
    </location>
</feature>
<dbReference type="InterPro" id="IPR023631">
    <property type="entry name" value="Amidase_dom"/>
</dbReference>
<feature type="domain" description="Amidase" evidence="3">
    <location>
        <begin position="38"/>
        <end position="97"/>
    </location>
</feature>
<gene>
    <name evidence="4" type="ORF">BS47DRAFT_1259644</name>
</gene>
<dbReference type="GO" id="GO:0016787">
    <property type="term" value="F:hydrolase activity"/>
    <property type="evidence" value="ECO:0007669"/>
    <property type="project" value="UniProtKB-KW"/>
</dbReference>
<dbReference type="OrthoDB" id="6428749at2759"/>
<comment type="similarity">
    <text evidence="1">Belongs to the amidase family.</text>
</comment>
<evidence type="ECO:0000313" key="4">
    <source>
        <dbReference type="EMBL" id="KAF9516021.1"/>
    </source>
</evidence>
<evidence type="ECO:0000256" key="1">
    <source>
        <dbReference type="ARBA" id="ARBA00009199"/>
    </source>
</evidence>
<protein>
    <recommendedName>
        <fullName evidence="3">Amidase domain-containing protein</fullName>
    </recommendedName>
</protein>
<evidence type="ECO:0000256" key="2">
    <source>
        <dbReference type="ARBA" id="ARBA00022801"/>
    </source>
</evidence>
<evidence type="ECO:0000259" key="3">
    <source>
        <dbReference type="Pfam" id="PF01425"/>
    </source>
</evidence>
<organism evidence="4 5">
    <name type="scientific">Hydnum rufescens UP504</name>
    <dbReference type="NCBI Taxonomy" id="1448309"/>
    <lineage>
        <taxon>Eukaryota</taxon>
        <taxon>Fungi</taxon>
        <taxon>Dikarya</taxon>
        <taxon>Basidiomycota</taxon>
        <taxon>Agaricomycotina</taxon>
        <taxon>Agaricomycetes</taxon>
        <taxon>Cantharellales</taxon>
        <taxon>Hydnaceae</taxon>
        <taxon>Hydnum</taxon>
    </lineage>
</organism>
<dbReference type="Pfam" id="PF01425">
    <property type="entry name" value="Amidase"/>
    <property type="match status" value="1"/>
</dbReference>
<keyword evidence="5" id="KW-1185">Reference proteome</keyword>
<accession>A0A9P6DV46</accession>
<dbReference type="PANTHER" id="PTHR46072">
    <property type="entry name" value="AMIDASE-RELATED-RELATED"/>
    <property type="match status" value="1"/>
</dbReference>
<name>A0A9P6DV46_9AGAM</name>
<sequence>PCTLSHLSPREVEIVHLHATAFLDRIYRGEYSAVEVTFVYSNAAVAAQVTNCLAEVFIEQTLQRLRELDEMFQQTGQVIGPLHGLPISIKDHMKIKG</sequence>
<dbReference type="Proteomes" id="UP000886523">
    <property type="component" value="Unassembled WGS sequence"/>
</dbReference>